<dbReference type="InterPro" id="IPR043502">
    <property type="entry name" value="DNA/RNA_pol_sf"/>
</dbReference>
<dbReference type="PANTHER" id="PTHR35369:SF2">
    <property type="entry name" value="BLR3025 PROTEIN"/>
    <property type="match status" value="1"/>
</dbReference>
<sequence length="555" mass="59089">MRTLVVWCPDWSVTAAVMELADSADSSGIEPGIEPVSAAAPAVVLANNRVVVCNAAAREEGVRRGQRRRDAQARCPELVLLTANPDRDARWFEPVLAAVEEIRPGVAPLRPGLLAVPAPGRYFARGGVDGEEAAAALLAEHLVAAGVWDCRFGVADDLYTAERAARLAAPQGCVVVSSGGSAEFLRELPVTVLADDGEEGAELADLLRRLGLVRLGEFAALSAGEVSNRFGAYGVDVWRRAQGAEAAPLASRTPPPELACEISFEPPLDSAEAVTFSVRTTTERFVAGLADRQLVATSVRIEAEFEGAAGLGVSARTWMHPRCFTSRDLVDRVHWQLQAGMASSGLRSRKTFGATISAPVERVRLIPEIVEPAGDHADGLWGGGADDQVVRGVARVQAMVGYDAVRVPVLQGGRGAADRQMLVPWGERAVGLRPVDRPWPGQIPGPAPARVFVEALEGSVEDESGRPVGVSARGLVTGEPWRFRVGGPSRAGSRWQPVASWAGPWPVDESWWLGVDAGGRAARFQVVGVDGRAWLLRWQERASGSGAWQVEAAYD</sequence>
<dbReference type="Gene3D" id="3.40.1170.60">
    <property type="match status" value="1"/>
</dbReference>
<keyword evidence="1" id="KW-0227">DNA damage</keyword>
<evidence type="ECO:0000256" key="1">
    <source>
        <dbReference type="ARBA" id="ARBA00022763"/>
    </source>
</evidence>
<name>A0ABW0ZKN8_9ACTN</name>
<dbReference type="PROSITE" id="PS50173">
    <property type="entry name" value="UMUC"/>
    <property type="match status" value="1"/>
</dbReference>
<keyword evidence="4" id="KW-1185">Reference proteome</keyword>
<evidence type="ECO:0000313" key="4">
    <source>
        <dbReference type="Proteomes" id="UP001596072"/>
    </source>
</evidence>
<feature type="domain" description="UmuC" evidence="2">
    <location>
        <begin position="6"/>
        <end position="197"/>
    </location>
</feature>
<comment type="caution">
    <text evidence="3">The sequence shown here is derived from an EMBL/GenBank/DDBJ whole genome shotgun (WGS) entry which is preliminary data.</text>
</comment>
<dbReference type="RefSeq" id="WP_378527621.1">
    <property type="nucleotide sequence ID" value="NZ_JBHSNS010000011.1"/>
</dbReference>
<dbReference type="InterPro" id="IPR050356">
    <property type="entry name" value="SulA_CellDiv_inhibitor"/>
</dbReference>
<evidence type="ECO:0000313" key="3">
    <source>
        <dbReference type="EMBL" id="MFC5730952.1"/>
    </source>
</evidence>
<evidence type="ECO:0000259" key="2">
    <source>
        <dbReference type="PROSITE" id="PS50173"/>
    </source>
</evidence>
<accession>A0ABW0ZKN8</accession>
<dbReference type="InterPro" id="IPR001126">
    <property type="entry name" value="UmuC"/>
</dbReference>
<dbReference type="PANTHER" id="PTHR35369">
    <property type="entry name" value="BLR3025 PROTEIN-RELATED"/>
    <property type="match status" value="1"/>
</dbReference>
<reference evidence="4" key="1">
    <citation type="journal article" date="2019" name="Int. J. Syst. Evol. Microbiol.">
        <title>The Global Catalogue of Microorganisms (GCM) 10K type strain sequencing project: providing services to taxonomists for standard genome sequencing and annotation.</title>
        <authorList>
            <consortium name="The Broad Institute Genomics Platform"/>
            <consortium name="The Broad Institute Genome Sequencing Center for Infectious Disease"/>
            <person name="Wu L."/>
            <person name="Ma J."/>
        </authorList>
    </citation>
    <scope>NUCLEOTIDE SEQUENCE [LARGE SCALE GENOMIC DNA]</scope>
    <source>
        <strain evidence="4">YIM 94188</strain>
    </source>
</reference>
<dbReference type="Pfam" id="PF00817">
    <property type="entry name" value="IMS"/>
    <property type="match status" value="1"/>
</dbReference>
<gene>
    <name evidence="3" type="ORF">ACFPQB_18675</name>
</gene>
<dbReference type="Proteomes" id="UP001596072">
    <property type="component" value="Unassembled WGS sequence"/>
</dbReference>
<dbReference type="SUPFAM" id="SSF56672">
    <property type="entry name" value="DNA/RNA polymerases"/>
    <property type="match status" value="1"/>
</dbReference>
<protein>
    <submittedName>
        <fullName evidence="3">DNA polymerase Y family protein</fullName>
    </submittedName>
</protein>
<dbReference type="EMBL" id="JBHSNS010000011">
    <property type="protein sequence ID" value="MFC5730952.1"/>
    <property type="molecule type" value="Genomic_DNA"/>
</dbReference>
<organism evidence="3 4">
    <name type="scientific">Nocardioides vastitatis</name>
    <dbReference type="NCBI Taxonomy" id="2568655"/>
    <lineage>
        <taxon>Bacteria</taxon>
        <taxon>Bacillati</taxon>
        <taxon>Actinomycetota</taxon>
        <taxon>Actinomycetes</taxon>
        <taxon>Propionibacteriales</taxon>
        <taxon>Nocardioidaceae</taxon>
        <taxon>Nocardioides</taxon>
    </lineage>
</organism>
<proteinExistence type="predicted"/>